<gene>
    <name evidence="2" type="ORF">QFW80_02605</name>
</gene>
<dbReference type="EMBL" id="JARXRN010000016">
    <property type="protein sequence ID" value="MDH5829411.1"/>
    <property type="molecule type" value="Genomic_DNA"/>
</dbReference>
<dbReference type="RefSeq" id="WP_280599550.1">
    <property type="nucleotide sequence ID" value="NZ_JARXRN010000016.1"/>
</dbReference>
<sequence length="577" mass="60167">MFTAAFASDHRDRDDLLTGGLGLEGLRSTLPPAFADPQRPTPGELRRRALWSNWRGIADLAPGGGFGDVYGRSGPVPGREFHAFATLPGASQPHRVLLQVPDAFDLRRRCLLVSASSGSRGIYGAIAVAGAWGLPRGCAVAYTDKGAGTDYVDRDAGRGVGIDGTPRALDGGMLAFAPDTTAGSGVAIKHAHSRDNPEADWGRHVRQAAEFALQALDEALPHAAPFTFANTRVIAVGLSNGGGAVLRAAELEGDWLDAVVAGEPNVFVDGHGGRSLYDYTTEAALLMPCALLHLDGLPQPPARDQAEAAGRLRCEALQAAGVVDGVDPAAQARSAFERLRAGGWSEASIRAGALSTGFDLWRAVAATYASAYGRFGVGEHPCGFAFAARQTDGTPRAATAAERAAWWSDASGIPPGAGLDLVEAGDGACVGAAPPGLQCLRALHEGSGEHARRVRAGIDATRASPPRQGLPVMIVHGRDDGLVPIDFSSAPYVAAAHAAGRDVRFWQVRHVQHFDAFLGLPDYGARYLPLLPYVYAALDRVEAYLDGSGPLPTDAVIAARPRGAGVALQADHLALPA</sequence>
<evidence type="ECO:0000313" key="2">
    <source>
        <dbReference type="EMBL" id="MDH5829411.1"/>
    </source>
</evidence>
<dbReference type="Proteomes" id="UP001156831">
    <property type="component" value="Unassembled WGS sequence"/>
</dbReference>
<keyword evidence="3" id="KW-1185">Reference proteome</keyword>
<comment type="caution">
    <text evidence="2">The sequence shown here is derived from an EMBL/GenBank/DDBJ whole genome shotgun (WGS) entry which is preliminary data.</text>
</comment>
<name>A0ABT6JH75_9GAMM</name>
<dbReference type="Gene3D" id="3.40.50.1820">
    <property type="entry name" value="alpha/beta hydrolase"/>
    <property type="match status" value="2"/>
</dbReference>
<proteinExistence type="predicted"/>
<dbReference type="InterPro" id="IPR029058">
    <property type="entry name" value="AB_hydrolase_fold"/>
</dbReference>
<dbReference type="SUPFAM" id="SSF53474">
    <property type="entry name" value="alpha/beta-Hydrolases"/>
    <property type="match status" value="1"/>
</dbReference>
<organism evidence="2 3">
    <name type="scientific">Luteimonas rhizosphaericola</name>
    <dbReference type="NCBI Taxonomy" id="3042024"/>
    <lineage>
        <taxon>Bacteria</taxon>
        <taxon>Pseudomonadati</taxon>
        <taxon>Pseudomonadota</taxon>
        <taxon>Gammaproteobacteria</taxon>
        <taxon>Lysobacterales</taxon>
        <taxon>Lysobacteraceae</taxon>
        <taxon>Luteimonas</taxon>
    </lineage>
</organism>
<protein>
    <submittedName>
        <fullName evidence="2">3-hydroxybutyrate oligomer hydrolase family protein</fullName>
    </submittedName>
</protein>
<evidence type="ECO:0000256" key="1">
    <source>
        <dbReference type="ARBA" id="ARBA00022801"/>
    </source>
</evidence>
<keyword evidence="1 2" id="KW-0378">Hydrolase</keyword>
<dbReference type="GO" id="GO:0016787">
    <property type="term" value="F:hydrolase activity"/>
    <property type="evidence" value="ECO:0007669"/>
    <property type="project" value="UniProtKB-KW"/>
</dbReference>
<dbReference type="Pfam" id="PF10605">
    <property type="entry name" value="3HBOH"/>
    <property type="match status" value="1"/>
</dbReference>
<evidence type="ECO:0000313" key="3">
    <source>
        <dbReference type="Proteomes" id="UP001156831"/>
    </source>
</evidence>
<dbReference type="InterPro" id="IPR016582">
    <property type="entry name" value="OHBut_olig_hydro_put"/>
</dbReference>
<accession>A0ABT6JH75</accession>
<reference evidence="2 3" key="1">
    <citation type="submission" date="2023-04" db="EMBL/GenBank/DDBJ databases">
        <title>Luteimonas sp. M1R5S18.</title>
        <authorList>
            <person name="Sun J.-Q."/>
        </authorList>
    </citation>
    <scope>NUCLEOTIDE SEQUENCE [LARGE SCALE GENOMIC DNA]</scope>
    <source>
        <strain evidence="2 3">M1R5S18</strain>
    </source>
</reference>